<feature type="transmembrane region" description="Helical" evidence="1">
    <location>
        <begin position="57"/>
        <end position="79"/>
    </location>
</feature>
<protein>
    <recommendedName>
        <fullName evidence="3">EF-hand domain-containing protein</fullName>
    </recommendedName>
</protein>
<evidence type="ECO:0000256" key="1">
    <source>
        <dbReference type="SAM" id="Phobius"/>
    </source>
</evidence>
<evidence type="ECO:0000313" key="2">
    <source>
        <dbReference type="EMBL" id="QHT78674.1"/>
    </source>
</evidence>
<reference evidence="2" key="1">
    <citation type="journal article" date="2020" name="Nature">
        <title>Giant virus diversity and host interactions through global metagenomics.</title>
        <authorList>
            <person name="Schulz F."/>
            <person name="Roux S."/>
            <person name="Paez-Espino D."/>
            <person name="Jungbluth S."/>
            <person name="Walsh D.A."/>
            <person name="Denef V.J."/>
            <person name="McMahon K.D."/>
            <person name="Konstantinidis K.T."/>
            <person name="Eloe-Fadrosh E.A."/>
            <person name="Kyrpides N.C."/>
            <person name="Woyke T."/>
        </authorList>
    </citation>
    <scope>NUCLEOTIDE SEQUENCE</scope>
    <source>
        <strain evidence="2">GVMAG-M-3300023179-92</strain>
    </source>
</reference>
<proteinExistence type="predicted"/>
<dbReference type="EMBL" id="MN739935">
    <property type="protein sequence ID" value="QHT78674.1"/>
    <property type="molecule type" value="Genomic_DNA"/>
</dbReference>
<evidence type="ECO:0008006" key="3">
    <source>
        <dbReference type="Google" id="ProtNLM"/>
    </source>
</evidence>
<organism evidence="2">
    <name type="scientific">viral metagenome</name>
    <dbReference type="NCBI Taxonomy" id="1070528"/>
    <lineage>
        <taxon>unclassified sequences</taxon>
        <taxon>metagenomes</taxon>
        <taxon>organismal metagenomes</taxon>
    </lineage>
</organism>
<dbReference type="AlphaFoldDB" id="A0A6C0HE13"/>
<keyword evidence="1" id="KW-0472">Membrane</keyword>
<name>A0A6C0HE13_9ZZZZ</name>
<accession>A0A6C0HE13</accession>
<keyword evidence="1" id="KW-1133">Transmembrane helix</keyword>
<keyword evidence="1" id="KW-0812">Transmembrane</keyword>
<sequence>MTIEKPSYAVRLDTLNPQVRERVEKFDIGNDGELDINEAMQGLITLQKQSNNYKKMIWMLIPVLTLMVAATFGTTILAINLTKDINQNDGILTSKVDNTPIRTVEATSKDLMFSSLFSNDYNMISKLHFGNVVLNVNDIYQHTEQDNTKTVYVNSDMIFLGLNQTGSFMIKYNQGYETNPMAQMMYQTINSSFSQVSMVIDYYRTTYGVQPTFDQIQQYTFMYTVTTSKVPQEYSISDDKNIMSSNMVSATTRMASLEEAGANECQNGEVNKHYCSKPGVPCWECTFTNDDPCCGLPTSWRVCATHTKSASYFSDCKRTN</sequence>